<evidence type="ECO:0000259" key="7">
    <source>
        <dbReference type="Pfam" id="PF01292"/>
    </source>
</evidence>
<evidence type="ECO:0000256" key="2">
    <source>
        <dbReference type="ARBA" id="ARBA00022475"/>
    </source>
</evidence>
<dbReference type="Proteomes" id="UP000269883">
    <property type="component" value="Chromosome"/>
</dbReference>
<feature type="domain" description="Cytochrome b561 bacterial/Ni-hydrogenase" evidence="7">
    <location>
        <begin position="5"/>
        <end position="186"/>
    </location>
</feature>
<feature type="transmembrane region" description="Helical" evidence="6">
    <location>
        <begin position="12"/>
        <end position="34"/>
    </location>
</feature>
<dbReference type="InterPro" id="IPR016174">
    <property type="entry name" value="Di-haem_cyt_TM"/>
</dbReference>
<evidence type="ECO:0000313" key="8">
    <source>
        <dbReference type="EMBL" id="BBD08616.1"/>
    </source>
</evidence>
<evidence type="ECO:0000313" key="9">
    <source>
        <dbReference type="Proteomes" id="UP000269883"/>
    </source>
</evidence>
<dbReference type="RefSeq" id="WP_126378854.1">
    <property type="nucleotide sequence ID" value="NZ_AP017378.1"/>
</dbReference>
<keyword evidence="9" id="KW-1185">Reference proteome</keyword>
<organism evidence="8 9">
    <name type="scientific">Desulfovibrio ferrophilus</name>
    <dbReference type="NCBI Taxonomy" id="241368"/>
    <lineage>
        <taxon>Bacteria</taxon>
        <taxon>Pseudomonadati</taxon>
        <taxon>Thermodesulfobacteriota</taxon>
        <taxon>Desulfovibrionia</taxon>
        <taxon>Desulfovibrionales</taxon>
        <taxon>Desulfovibrionaceae</taxon>
        <taxon>Desulfovibrio</taxon>
    </lineage>
</organism>
<dbReference type="SUPFAM" id="SSF81342">
    <property type="entry name" value="Transmembrane di-heme cytochromes"/>
    <property type="match status" value="1"/>
</dbReference>
<feature type="transmembrane region" description="Helical" evidence="6">
    <location>
        <begin position="163"/>
        <end position="183"/>
    </location>
</feature>
<dbReference type="AlphaFoldDB" id="A0A2Z6AZN5"/>
<feature type="transmembrane region" description="Helical" evidence="6">
    <location>
        <begin position="54"/>
        <end position="76"/>
    </location>
</feature>
<evidence type="ECO:0000256" key="5">
    <source>
        <dbReference type="ARBA" id="ARBA00023136"/>
    </source>
</evidence>
<keyword evidence="4 6" id="KW-1133">Transmembrane helix</keyword>
<keyword evidence="5 6" id="KW-0472">Membrane</keyword>
<dbReference type="InterPro" id="IPR011577">
    <property type="entry name" value="Cyt_b561_bac/Ni-Hgenase"/>
</dbReference>
<dbReference type="Gene3D" id="1.20.950.20">
    <property type="entry name" value="Transmembrane di-heme cytochromes, Chain C"/>
    <property type="match status" value="1"/>
</dbReference>
<sequence length="267" mass="30483">MMIRRFTPVQRLFHLSLILTFMMQTATGFGRLYIETAWGKWLAGLFGGYTGCLAVHKWVGILMLVLFLLHIVYAVVQIARGKMRGQDSLLPRLSDIGEFLRHTAWIFGLARQPRFDRWTWWEKFDYWAVFWGMVILGSTGLILFDSLVSSRVIMGWGINVALWVHRVEAILAILHVVLIHFFVAHLRRSHFPMDKAMFEGGVEVDAAKEHRPAWIERLKAGGDLEGHVISAVPTAMRAVYFVFGYAVVVIGALLVIYALINAPRVTW</sequence>
<gene>
    <name evidence="8" type="ORF">DFE_1890</name>
</gene>
<name>A0A2Z6AZN5_9BACT</name>
<dbReference type="KEGG" id="dfl:DFE_1890"/>
<comment type="subcellular location">
    <subcellularLocation>
        <location evidence="1">Cell membrane</location>
        <topology evidence="1">Multi-pass membrane protein</topology>
    </subcellularLocation>
</comment>
<evidence type="ECO:0000256" key="4">
    <source>
        <dbReference type="ARBA" id="ARBA00022989"/>
    </source>
</evidence>
<keyword evidence="3 6" id="KW-0812">Transmembrane</keyword>
<keyword evidence="2" id="KW-1003">Cell membrane</keyword>
<protein>
    <submittedName>
        <fullName evidence="8">Deca-heme C-type cytochrome</fullName>
    </submittedName>
</protein>
<accession>A0A2Z6AZN5</accession>
<dbReference type="GO" id="GO:0009055">
    <property type="term" value="F:electron transfer activity"/>
    <property type="evidence" value="ECO:0007669"/>
    <property type="project" value="InterPro"/>
</dbReference>
<evidence type="ECO:0000256" key="6">
    <source>
        <dbReference type="SAM" id="Phobius"/>
    </source>
</evidence>
<dbReference type="GO" id="GO:0005886">
    <property type="term" value="C:plasma membrane"/>
    <property type="evidence" value="ECO:0007669"/>
    <property type="project" value="UniProtKB-SubCell"/>
</dbReference>
<feature type="transmembrane region" description="Helical" evidence="6">
    <location>
        <begin position="238"/>
        <end position="260"/>
    </location>
</feature>
<dbReference type="EMBL" id="AP017378">
    <property type="protein sequence ID" value="BBD08616.1"/>
    <property type="molecule type" value="Genomic_DNA"/>
</dbReference>
<evidence type="ECO:0000256" key="1">
    <source>
        <dbReference type="ARBA" id="ARBA00004651"/>
    </source>
</evidence>
<dbReference type="OrthoDB" id="9814800at2"/>
<dbReference type="Pfam" id="PF01292">
    <property type="entry name" value="Ni_hydr_CYTB"/>
    <property type="match status" value="1"/>
</dbReference>
<feature type="transmembrane region" description="Helical" evidence="6">
    <location>
        <begin position="124"/>
        <end position="143"/>
    </location>
</feature>
<evidence type="ECO:0000256" key="3">
    <source>
        <dbReference type="ARBA" id="ARBA00022692"/>
    </source>
</evidence>
<reference evidence="8 9" key="1">
    <citation type="journal article" date="2018" name="Sci. Adv.">
        <title>Multi-heme cytochromes provide a pathway for survival in energy-limited environments.</title>
        <authorList>
            <person name="Deng X."/>
            <person name="Dohmae N."/>
            <person name="Nealson K.H."/>
            <person name="Hashimoto K."/>
            <person name="Okamoto A."/>
        </authorList>
    </citation>
    <scope>NUCLEOTIDE SEQUENCE [LARGE SCALE GENOMIC DNA]</scope>
    <source>
        <strain evidence="8 9">IS5</strain>
    </source>
</reference>
<proteinExistence type="predicted"/>
<dbReference type="GO" id="GO:0022904">
    <property type="term" value="P:respiratory electron transport chain"/>
    <property type="evidence" value="ECO:0007669"/>
    <property type="project" value="InterPro"/>
</dbReference>